<name>A0A6A6JMW2_WESOR</name>
<protein>
    <submittedName>
        <fullName evidence="2">Uncharacterized protein</fullName>
    </submittedName>
</protein>
<accession>A0A6A6JMW2</accession>
<feature type="compositionally biased region" description="Polar residues" evidence="1">
    <location>
        <begin position="22"/>
        <end position="46"/>
    </location>
</feature>
<dbReference type="GeneID" id="54547526"/>
<keyword evidence="3" id="KW-1185">Reference proteome</keyword>
<dbReference type="EMBL" id="ML986489">
    <property type="protein sequence ID" value="KAF2277990.1"/>
    <property type="molecule type" value="Genomic_DNA"/>
</dbReference>
<evidence type="ECO:0000313" key="3">
    <source>
        <dbReference type="Proteomes" id="UP000800097"/>
    </source>
</evidence>
<dbReference type="RefSeq" id="XP_033655529.1">
    <property type="nucleotide sequence ID" value="XM_033794351.1"/>
</dbReference>
<reference evidence="2" key="1">
    <citation type="journal article" date="2020" name="Stud. Mycol.">
        <title>101 Dothideomycetes genomes: a test case for predicting lifestyles and emergence of pathogens.</title>
        <authorList>
            <person name="Haridas S."/>
            <person name="Albert R."/>
            <person name="Binder M."/>
            <person name="Bloem J."/>
            <person name="Labutti K."/>
            <person name="Salamov A."/>
            <person name="Andreopoulos B."/>
            <person name="Baker S."/>
            <person name="Barry K."/>
            <person name="Bills G."/>
            <person name="Bluhm B."/>
            <person name="Cannon C."/>
            <person name="Castanera R."/>
            <person name="Culley D."/>
            <person name="Daum C."/>
            <person name="Ezra D."/>
            <person name="Gonzalez J."/>
            <person name="Henrissat B."/>
            <person name="Kuo A."/>
            <person name="Liang C."/>
            <person name="Lipzen A."/>
            <person name="Lutzoni F."/>
            <person name="Magnuson J."/>
            <person name="Mondo S."/>
            <person name="Nolan M."/>
            <person name="Ohm R."/>
            <person name="Pangilinan J."/>
            <person name="Park H.-J."/>
            <person name="Ramirez L."/>
            <person name="Alfaro M."/>
            <person name="Sun H."/>
            <person name="Tritt A."/>
            <person name="Yoshinaga Y."/>
            <person name="Zwiers L.-H."/>
            <person name="Turgeon B."/>
            <person name="Goodwin S."/>
            <person name="Spatafora J."/>
            <person name="Crous P."/>
            <person name="Grigoriev I."/>
        </authorList>
    </citation>
    <scope>NUCLEOTIDE SEQUENCE</scope>
    <source>
        <strain evidence="2">CBS 379.55</strain>
    </source>
</reference>
<organism evidence="2 3">
    <name type="scientific">Westerdykella ornata</name>
    <dbReference type="NCBI Taxonomy" id="318751"/>
    <lineage>
        <taxon>Eukaryota</taxon>
        <taxon>Fungi</taxon>
        <taxon>Dikarya</taxon>
        <taxon>Ascomycota</taxon>
        <taxon>Pezizomycotina</taxon>
        <taxon>Dothideomycetes</taxon>
        <taxon>Pleosporomycetidae</taxon>
        <taxon>Pleosporales</taxon>
        <taxon>Sporormiaceae</taxon>
        <taxon>Westerdykella</taxon>
    </lineage>
</organism>
<feature type="region of interest" description="Disordered" evidence="1">
    <location>
        <begin position="22"/>
        <end position="52"/>
    </location>
</feature>
<sequence>MRRIISDICLQRNRDRLLSFSVSQSDTGRAQSHSRVGFHRSSQSPESLDPTVEMRVEGGDPELLPGGGLVFVLFLSSPIVTGADSFLASGGKQMETPRRIAV</sequence>
<evidence type="ECO:0000313" key="2">
    <source>
        <dbReference type="EMBL" id="KAF2277990.1"/>
    </source>
</evidence>
<dbReference type="AlphaFoldDB" id="A0A6A6JMW2"/>
<evidence type="ECO:0000256" key="1">
    <source>
        <dbReference type="SAM" id="MobiDB-lite"/>
    </source>
</evidence>
<gene>
    <name evidence="2" type="ORF">EI97DRAFT_280320</name>
</gene>
<dbReference type="Proteomes" id="UP000800097">
    <property type="component" value="Unassembled WGS sequence"/>
</dbReference>
<proteinExistence type="predicted"/>